<accession>A0A4Z2G6N1</accession>
<evidence type="ECO:0000313" key="3">
    <source>
        <dbReference type="Proteomes" id="UP000314294"/>
    </source>
</evidence>
<proteinExistence type="predicted"/>
<dbReference type="AlphaFoldDB" id="A0A4Z2G6N1"/>
<dbReference type="Proteomes" id="UP000314294">
    <property type="component" value="Unassembled WGS sequence"/>
</dbReference>
<organism evidence="2 3">
    <name type="scientific">Liparis tanakae</name>
    <name type="common">Tanaka's snailfish</name>
    <dbReference type="NCBI Taxonomy" id="230148"/>
    <lineage>
        <taxon>Eukaryota</taxon>
        <taxon>Metazoa</taxon>
        <taxon>Chordata</taxon>
        <taxon>Craniata</taxon>
        <taxon>Vertebrata</taxon>
        <taxon>Euteleostomi</taxon>
        <taxon>Actinopterygii</taxon>
        <taxon>Neopterygii</taxon>
        <taxon>Teleostei</taxon>
        <taxon>Neoteleostei</taxon>
        <taxon>Acanthomorphata</taxon>
        <taxon>Eupercaria</taxon>
        <taxon>Perciformes</taxon>
        <taxon>Cottioidei</taxon>
        <taxon>Cottales</taxon>
        <taxon>Liparidae</taxon>
        <taxon>Liparis</taxon>
    </lineage>
</organism>
<keyword evidence="3" id="KW-1185">Reference proteome</keyword>
<reference evidence="2 3" key="1">
    <citation type="submission" date="2019-03" db="EMBL/GenBank/DDBJ databases">
        <title>First draft genome of Liparis tanakae, snailfish: a comprehensive survey of snailfish specific genes.</title>
        <authorList>
            <person name="Kim W."/>
            <person name="Song I."/>
            <person name="Jeong J.-H."/>
            <person name="Kim D."/>
            <person name="Kim S."/>
            <person name="Ryu S."/>
            <person name="Song J.Y."/>
            <person name="Lee S.K."/>
        </authorList>
    </citation>
    <scope>NUCLEOTIDE SEQUENCE [LARGE SCALE GENOMIC DNA]</scope>
    <source>
        <tissue evidence="2">Muscle</tissue>
    </source>
</reference>
<gene>
    <name evidence="2" type="ORF">EYF80_040893</name>
</gene>
<feature type="region of interest" description="Disordered" evidence="1">
    <location>
        <begin position="65"/>
        <end position="86"/>
    </location>
</feature>
<evidence type="ECO:0000256" key="1">
    <source>
        <dbReference type="SAM" id="MobiDB-lite"/>
    </source>
</evidence>
<sequence length="86" mass="9822">MDPYEANALTVVTRAPVPGIWCQAYWFIGTFKWNKGTINVMDHGCFCYYKSKGLLGKKKKEKKKNGTIPYEDTKRSNGSKCGYMKT</sequence>
<protein>
    <submittedName>
        <fullName evidence="2">Uncharacterized protein</fullName>
    </submittedName>
</protein>
<name>A0A4Z2G6N1_9TELE</name>
<comment type="caution">
    <text evidence="2">The sequence shown here is derived from an EMBL/GenBank/DDBJ whole genome shotgun (WGS) entry which is preliminary data.</text>
</comment>
<dbReference type="EMBL" id="SRLO01000677">
    <property type="protein sequence ID" value="TNN48911.1"/>
    <property type="molecule type" value="Genomic_DNA"/>
</dbReference>
<evidence type="ECO:0000313" key="2">
    <source>
        <dbReference type="EMBL" id="TNN48911.1"/>
    </source>
</evidence>